<dbReference type="OrthoDB" id="7053936at2"/>
<name>A0A4P7BVC1_9GAMM</name>
<keyword evidence="2" id="KW-1185">Reference proteome</keyword>
<accession>A0A4P7BVC1</accession>
<sequence>MSTLTKSTILTTILFTTLRLLFHRNIQYLIYKNIFILNIALVILGAPKTTNAVLISSAETESKTTITAQLIGGGPYIIRNSDGNLNIENGIYFPPNSSPLLNAGTASYTNAVSTYPGYSKSEINFADSGEIINSHFSSGRVFLNLDANISNNVNFNNPVTVATFQSEHRTTAESSSLKPLFSRSATISEGLVSNFLMQNAFTTNTFLPFKSFSPFLNLNWDIDRLKIKSEPTSALSYMRDTVEVVQQSGEQTKTTTIGFISFLENGKESTIYFEDPTSKIIENWFNTNIDRDDNQLILKRNPDNLSVSVPLLDDFLSPQQNLILNLKNTHIELSYEAPPRAALQVGQSIGHKIVGESEEFQMHWDKTENILYFDRLPINITKKYKKDPLNGGYIEIDPLIHFASLDGREYFSGTEIRLVDRMGNVLYRASLPTLVFEDEIFQSQGFNMFAPILNISEANLNLSSWLQDYFKEITFDSMLLPELFLGFDQTKIGSDIWNQNFNTPVSAILSFSGPEPSTVPEPTTLLLFSLGFIYLIFMEMRMLFTDTPKNIPKRLA</sequence>
<dbReference type="EMBL" id="CP038033">
    <property type="protein sequence ID" value="QBQ53958.1"/>
    <property type="molecule type" value="Genomic_DNA"/>
</dbReference>
<proteinExistence type="predicted"/>
<evidence type="ECO:0000313" key="1">
    <source>
        <dbReference type="EMBL" id="QBQ53958.1"/>
    </source>
</evidence>
<dbReference type="RefSeq" id="WP_134356966.1">
    <property type="nucleotide sequence ID" value="NZ_CP038033.1"/>
</dbReference>
<gene>
    <name evidence="1" type="ORF">E3U44_05100</name>
</gene>
<reference evidence="1 2" key="1">
    <citation type="submission" date="2019-03" db="EMBL/GenBank/DDBJ databases">
        <title>The genome sequence of Nitrosococcus wardiae strain D1FHST reveals the archetypal metabolic capacity of ammonia-oxidizing Gammaproteobacteria.</title>
        <authorList>
            <person name="Wang L."/>
            <person name="Lim C.K."/>
            <person name="Hanson T.E."/>
            <person name="Dang H."/>
            <person name="Klotz M.G."/>
        </authorList>
    </citation>
    <scope>NUCLEOTIDE SEQUENCE [LARGE SCALE GENOMIC DNA]</scope>
    <source>
        <strain evidence="1 2">D1FHS</strain>
    </source>
</reference>
<evidence type="ECO:0000313" key="2">
    <source>
        <dbReference type="Proteomes" id="UP000294325"/>
    </source>
</evidence>
<organism evidence="1 2">
    <name type="scientific">Nitrosococcus wardiae</name>
    <dbReference type="NCBI Taxonomy" id="1814290"/>
    <lineage>
        <taxon>Bacteria</taxon>
        <taxon>Pseudomonadati</taxon>
        <taxon>Pseudomonadota</taxon>
        <taxon>Gammaproteobacteria</taxon>
        <taxon>Chromatiales</taxon>
        <taxon>Chromatiaceae</taxon>
        <taxon>Nitrosococcus</taxon>
    </lineage>
</organism>
<dbReference type="KEGG" id="nwr:E3U44_05100"/>
<dbReference type="AlphaFoldDB" id="A0A4P7BVC1"/>
<dbReference type="Proteomes" id="UP000294325">
    <property type="component" value="Chromosome"/>
</dbReference>
<protein>
    <submittedName>
        <fullName evidence="1">Uncharacterized protein</fullName>
    </submittedName>
</protein>